<evidence type="ECO:0000259" key="2">
    <source>
        <dbReference type="Pfam" id="PF04453"/>
    </source>
</evidence>
<evidence type="ECO:0000313" key="3">
    <source>
        <dbReference type="EMBL" id="GAA0471892.1"/>
    </source>
</evidence>
<organism evidence="3 4">
    <name type="scientific">Parasphingorhabdus litoris</name>
    <dbReference type="NCBI Taxonomy" id="394733"/>
    <lineage>
        <taxon>Bacteria</taxon>
        <taxon>Pseudomonadati</taxon>
        <taxon>Pseudomonadota</taxon>
        <taxon>Alphaproteobacteria</taxon>
        <taxon>Sphingomonadales</taxon>
        <taxon>Sphingomonadaceae</taxon>
        <taxon>Parasphingorhabdus</taxon>
    </lineage>
</organism>
<name>A0ABP3K5F0_9SPHN</name>
<dbReference type="PANTHER" id="PTHR30189:SF1">
    <property type="entry name" value="LPS-ASSEMBLY PROTEIN LPTD"/>
    <property type="match status" value="1"/>
</dbReference>
<dbReference type="Gene3D" id="2.60.450.10">
    <property type="entry name" value="Lipopolysaccharide (LPS) transport protein A like domain"/>
    <property type="match status" value="1"/>
</dbReference>
<dbReference type="InterPro" id="IPR007543">
    <property type="entry name" value="LptD_C"/>
</dbReference>
<comment type="function">
    <text evidence="1">Involved in the assembly of lipopolysaccharide (LPS) at the surface of the outer membrane.</text>
</comment>
<accession>A0ABP3K5F0</accession>
<reference evidence="4" key="1">
    <citation type="journal article" date="2019" name="Int. J. Syst. Evol. Microbiol.">
        <title>The Global Catalogue of Microorganisms (GCM) 10K type strain sequencing project: providing services to taxonomists for standard genome sequencing and annotation.</title>
        <authorList>
            <consortium name="The Broad Institute Genomics Platform"/>
            <consortium name="The Broad Institute Genome Sequencing Center for Infectious Disease"/>
            <person name="Wu L."/>
            <person name="Ma J."/>
        </authorList>
    </citation>
    <scope>NUCLEOTIDE SEQUENCE [LARGE SCALE GENOMIC DNA]</scope>
    <source>
        <strain evidence="4">JCM 14162</strain>
    </source>
</reference>
<comment type="caution">
    <text evidence="3">The sequence shown here is derived from an EMBL/GenBank/DDBJ whole genome shotgun (WGS) entry which is preliminary data.</text>
</comment>
<evidence type="ECO:0000313" key="4">
    <source>
        <dbReference type="Proteomes" id="UP001500713"/>
    </source>
</evidence>
<proteinExistence type="inferred from homology"/>
<evidence type="ECO:0000256" key="1">
    <source>
        <dbReference type="HAMAP-Rule" id="MF_01411"/>
    </source>
</evidence>
<keyword evidence="4" id="KW-1185">Reference proteome</keyword>
<keyword evidence="1" id="KW-0732">Signal</keyword>
<gene>
    <name evidence="1 3" type="primary">lptD</name>
    <name evidence="3" type="ORF">GCM10009096_11170</name>
</gene>
<dbReference type="HAMAP" id="MF_01411">
    <property type="entry name" value="LPS_assembly_LptD"/>
    <property type="match status" value="1"/>
</dbReference>
<dbReference type="EMBL" id="BAAAEM010000002">
    <property type="protein sequence ID" value="GAA0471892.1"/>
    <property type="molecule type" value="Genomic_DNA"/>
</dbReference>
<feature type="domain" description="LptD C-terminal" evidence="2">
    <location>
        <begin position="301"/>
        <end position="668"/>
    </location>
</feature>
<comment type="caution">
    <text evidence="1">Lacks conserved residue(s) required for the propagation of feature annotation.</text>
</comment>
<dbReference type="PANTHER" id="PTHR30189">
    <property type="entry name" value="LPS-ASSEMBLY PROTEIN"/>
    <property type="match status" value="1"/>
</dbReference>
<dbReference type="Pfam" id="PF04453">
    <property type="entry name" value="LptD"/>
    <property type="match status" value="1"/>
</dbReference>
<dbReference type="Proteomes" id="UP001500713">
    <property type="component" value="Unassembled WGS sequence"/>
</dbReference>
<comment type="subcellular location">
    <subcellularLocation>
        <location evidence="1">Cell outer membrane</location>
    </subcellularLocation>
</comment>
<feature type="chain" id="PRO_5044943191" description="LPS-assembly protein LptD" evidence="1">
    <location>
        <begin position="23"/>
        <end position="741"/>
    </location>
</feature>
<dbReference type="RefSeq" id="WP_229956338.1">
    <property type="nucleotide sequence ID" value="NZ_BAAAEM010000002.1"/>
</dbReference>
<dbReference type="InterPro" id="IPR050218">
    <property type="entry name" value="LptD"/>
</dbReference>
<keyword evidence="1" id="KW-0998">Cell outer membrane</keyword>
<dbReference type="InterPro" id="IPR020889">
    <property type="entry name" value="LipoPS_assembly_LptD"/>
</dbReference>
<protein>
    <recommendedName>
        <fullName evidence="1">LPS-assembly protein LptD</fullName>
    </recommendedName>
</protein>
<comment type="similarity">
    <text evidence="1">Belongs to the LptD family.</text>
</comment>
<comment type="subunit">
    <text evidence="1">Component of the lipopolysaccharide transport and assembly complex.</text>
</comment>
<sequence precursor="true">MKSSIALIALVLPLAHPQMAAAQTVPDQPAPVADQSSDQADQIEFSADAIDYDFENDVVTAKGNVLLNRDGYRLRSDEVIWNRKTGIVEAKGNIRSVSPEGDTAYGDGIVLTDSLRDGIVDNLLLVLEDGSRLAARKGERFADGSLALDNAAYTACAVTTEDGCPKNPSWEIKAVKVRYDPVKKRVTYDGARIEIFGLPVIPLPGLSHPISNENRSGLLVPAPRFDSTNGFSVSLPYYFNLAPNQDATVTAQVFTDVAPLISGTFRQLDDKGAFQMTGYATYSSRIPTGAVGPLPDSERDFRGYFATSGRFILDENWTISQSARITSDRTFLRRYDISDDDSLRSTINVERIDDSSYFSLAGWAFQTLRAGDPQNQVPIALPVVDYRKRISDPVWGGNVQIQLNSLAIGRTAGQDTQRAFASARWDLRRLTSLGQEITLTGFARGDVYNSEDNALNEAAIYSGETGWQTRAIATAAIDVKWPFIGQAFGGTQTLTPRFQVVATPAISNLSLPNEDSRSVDLEDTNLFALNRFPGIDRYEDNVRATYGLEWNLTRPNLRIDAVVGQSYRLANNSNIVPEGTGLSERFSDIVGRTEVRFKDIVKFTHRYRLDKDSIAVRRNEIDATIGTKNTYAQIGYLRLNRNIAAGVEDLSDREEVRVGGRYQIDQYWSVFGSAIIDLTDSREDPTSSADGFEPVRHRIGVAYDDGCLSLGVTWRYDYEDTGDDQRGSTFLFRLALRNLGV</sequence>
<keyword evidence="1" id="KW-0472">Membrane</keyword>
<feature type="signal peptide" evidence="1">
    <location>
        <begin position="1"/>
        <end position="22"/>
    </location>
</feature>